<evidence type="ECO:0000313" key="3">
    <source>
        <dbReference type="Proteomes" id="UP000010471"/>
    </source>
</evidence>
<dbReference type="Proteomes" id="UP000010471">
    <property type="component" value="Chromosome"/>
</dbReference>
<keyword evidence="3" id="KW-1185">Reference proteome</keyword>
<dbReference type="HOGENOM" id="CLU_118538_0_0_3"/>
<feature type="signal peptide" evidence="1">
    <location>
        <begin position="1"/>
        <end position="23"/>
    </location>
</feature>
<evidence type="ECO:0000256" key="1">
    <source>
        <dbReference type="SAM" id="SignalP"/>
    </source>
</evidence>
<accession>K9WKV7</accession>
<dbReference type="STRING" id="1173027.Mic7113_4449"/>
<dbReference type="eggNOG" id="ENOG5032Z6P">
    <property type="taxonomic scope" value="Bacteria"/>
</dbReference>
<feature type="chain" id="PRO_5003937994" description="DUF4347 domain-containing protein" evidence="1">
    <location>
        <begin position="24"/>
        <end position="208"/>
    </location>
</feature>
<gene>
    <name evidence="2" type="ORF">Mic7113_4449</name>
</gene>
<dbReference type="KEGG" id="mic:Mic7113_4449"/>
<dbReference type="OrthoDB" id="9941971at2"/>
<evidence type="ECO:0000313" key="2">
    <source>
        <dbReference type="EMBL" id="AFZ20142.1"/>
    </source>
</evidence>
<proteinExistence type="predicted"/>
<sequence>MNIKHLPLQLSLGFALAISGVVAQTPQAQAQSGNQSDITGVIITTSDVAGGFNFSGGGGGRRRLIAFANPGIQSSVNSAAISINQQLQQQSLAIVATDASQAAVAPTVQQTLFIILNNTTNVDARVTQFVNGLVNAGADVQLSRNLVLSMVGLTANGNVEAAQCQNVIRSYNVFIESSTLALLTNNPDELRAIRSVLAQLLNAAYASR</sequence>
<dbReference type="EMBL" id="CP003630">
    <property type="protein sequence ID" value="AFZ20142.1"/>
    <property type="molecule type" value="Genomic_DNA"/>
</dbReference>
<protein>
    <recommendedName>
        <fullName evidence="4">DUF4347 domain-containing protein</fullName>
    </recommendedName>
</protein>
<reference evidence="2 3" key="1">
    <citation type="submission" date="2012-06" db="EMBL/GenBank/DDBJ databases">
        <title>Finished chromosome of genome of Microcoleus sp. PCC 7113.</title>
        <authorList>
            <consortium name="US DOE Joint Genome Institute"/>
            <person name="Gugger M."/>
            <person name="Coursin T."/>
            <person name="Rippka R."/>
            <person name="Tandeau De Marsac N."/>
            <person name="Huntemann M."/>
            <person name="Wei C.-L."/>
            <person name="Han J."/>
            <person name="Detter J.C."/>
            <person name="Han C."/>
            <person name="Tapia R."/>
            <person name="Chen A."/>
            <person name="Kyrpides N."/>
            <person name="Mavromatis K."/>
            <person name="Markowitz V."/>
            <person name="Szeto E."/>
            <person name="Ivanova N."/>
            <person name="Pagani I."/>
            <person name="Pati A."/>
            <person name="Goodwin L."/>
            <person name="Nordberg H.P."/>
            <person name="Cantor M.N."/>
            <person name="Hua S.X."/>
            <person name="Woyke T."/>
            <person name="Kerfeld C.A."/>
        </authorList>
    </citation>
    <scope>NUCLEOTIDE SEQUENCE [LARGE SCALE GENOMIC DNA]</scope>
    <source>
        <strain evidence="2 3">PCC 7113</strain>
    </source>
</reference>
<dbReference type="AlphaFoldDB" id="K9WKV7"/>
<name>K9WKV7_9CYAN</name>
<organism evidence="2 3">
    <name type="scientific">Allocoleopsis franciscana PCC 7113</name>
    <dbReference type="NCBI Taxonomy" id="1173027"/>
    <lineage>
        <taxon>Bacteria</taxon>
        <taxon>Bacillati</taxon>
        <taxon>Cyanobacteriota</taxon>
        <taxon>Cyanophyceae</taxon>
        <taxon>Coleofasciculales</taxon>
        <taxon>Coleofasciculaceae</taxon>
        <taxon>Allocoleopsis</taxon>
        <taxon>Allocoleopsis franciscana</taxon>
    </lineage>
</organism>
<dbReference type="RefSeq" id="WP_015184278.1">
    <property type="nucleotide sequence ID" value="NC_019738.1"/>
</dbReference>
<evidence type="ECO:0008006" key="4">
    <source>
        <dbReference type="Google" id="ProtNLM"/>
    </source>
</evidence>
<keyword evidence="1" id="KW-0732">Signal</keyword>